<reference evidence="2" key="1">
    <citation type="submission" date="2020-04" db="EMBL/GenBank/DDBJ databases">
        <authorList>
            <person name="Alioto T."/>
            <person name="Alioto T."/>
            <person name="Gomez Garrido J."/>
        </authorList>
    </citation>
    <scope>NUCLEOTIDE SEQUENCE</scope>
    <source>
        <strain evidence="2">A484AB</strain>
    </source>
</reference>
<feature type="compositionally biased region" description="Basic and acidic residues" evidence="1">
    <location>
        <begin position="296"/>
        <end position="306"/>
    </location>
</feature>
<evidence type="ECO:0000313" key="2">
    <source>
        <dbReference type="EMBL" id="CAB3992481.1"/>
    </source>
</evidence>
<dbReference type="EMBL" id="CACRXK020002060">
    <property type="protein sequence ID" value="CAB3992481.1"/>
    <property type="molecule type" value="Genomic_DNA"/>
</dbReference>
<evidence type="ECO:0000313" key="3">
    <source>
        <dbReference type="Proteomes" id="UP001152795"/>
    </source>
</evidence>
<dbReference type="Proteomes" id="UP001152795">
    <property type="component" value="Unassembled WGS sequence"/>
</dbReference>
<dbReference type="AlphaFoldDB" id="A0A7D9HX23"/>
<organism evidence="2 3">
    <name type="scientific">Paramuricea clavata</name>
    <name type="common">Red gorgonian</name>
    <name type="synonym">Violescent sea-whip</name>
    <dbReference type="NCBI Taxonomy" id="317549"/>
    <lineage>
        <taxon>Eukaryota</taxon>
        <taxon>Metazoa</taxon>
        <taxon>Cnidaria</taxon>
        <taxon>Anthozoa</taxon>
        <taxon>Octocorallia</taxon>
        <taxon>Malacalcyonacea</taxon>
        <taxon>Plexauridae</taxon>
        <taxon>Paramuricea</taxon>
    </lineage>
</organism>
<feature type="compositionally biased region" description="Low complexity" evidence="1">
    <location>
        <begin position="307"/>
        <end position="317"/>
    </location>
</feature>
<proteinExistence type="predicted"/>
<protein>
    <submittedName>
        <fullName evidence="2">Uncharacterized protein</fullName>
    </submittedName>
</protein>
<evidence type="ECO:0000256" key="1">
    <source>
        <dbReference type="SAM" id="MobiDB-lite"/>
    </source>
</evidence>
<keyword evidence="3" id="KW-1185">Reference proteome</keyword>
<name>A0A7D9HX23_PARCT</name>
<gene>
    <name evidence="2" type="ORF">PACLA_8A019834</name>
</gene>
<comment type="caution">
    <text evidence="2">The sequence shown here is derived from an EMBL/GenBank/DDBJ whole genome shotgun (WGS) entry which is preliminary data.</text>
</comment>
<dbReference type="OrthoDB" id="5984851at2759"/>
<accession>A0A7D9HX23</accession>
<feature type="region of interest" description="Disordered" evidence="1">
    <location>
        <begin position="296"/>
        <end position="319"/>
    </location>
</feature>
<sequence>MGNSGQLGYMTSIFELLDFRKFNSPSGAVLQNFSVTEVYIKRAKKCLSKVMRSHWTTDLDIETLKPRRSWASLAELQTVISFHIPRYKIILDECKNKSPVVSATNLTFATRFLAVFMFFKVKGCRPMTYLHLTVSLFESAKRNKGIVDQTTFKTAKKYGFDSLCFDEISLDVDNYVRYVRPLLQPWCDYSLVNRNGIQFQKLTEILSILVFQAIGKYVHPTRYRQIIETESVQIFNVEEQKLVSEDQKHSSNVARVHYQKLRSRDVAIKGRTCKEKLRGLHGAKMNTCVQQLKQEHCSEHESKNDNETTPIPETTTENVSAQIHERRGQFIERGIKRFGARWCSILRHPEYNFQPGREARTLRLRAIQQKLI</sequence>